<name>A0AAI9EBB8_9PEZI</name>
<feature type="compositionally biased region" description="Polar residues" evidence="1">
    <location>
        <begin position="245"/>
        <end position="265"/>
    </location>
</feature>
<accession>A0AAI9EBB8</accession>
<proteinExistence type="predicted"/>
<comment type="caution">
    <text evidence="2">The sequence shown here is derived from an EMBL/GenBank/DDBJ whole genome shotgun (WGS) entry which is preliminary data.</text>
</comment>
<dbReference type="AlphaFoldDB" id="A0AAI9EBB8"/>
<protein>
    <submittedName>
        <fullName evidence="2">Uncharacterized protein</fullName>
    </submittedName>
</protein>
<dbReference type="Proteomes" id="UP001296104">
    <property type="component" value="Unassembled WGS sequence"/>
</dbReference>
<reference evidence="2" key="1">
    <citation type="submission" date="2023-11" db="EMBL/GenBank/DDBJ databases">
        <authorList>
            <person name="Alioto T."/>
            <person name="Alioto T."/>
            <person name="Gomez Garrido J."/>
        </authorList>
    </citation>
    <scope>NUCLEOTIDE SEQUENCE</scope>
</reference>
<dbReference type="PANTHER" id="PTHR21521:SF0">
    <property type="entry name" value="AMUN, ISOFORM A"/>
    <property type="match status" value="1"/>
</dbReference>
<feature type="region of interest" description="Disordered" evidence="1">
    <location>
        <begin position="203"/>
        <end position="265"/>
    </location>
</feature>
<keyword evidence="3" id="KW-1185">Reference proteome</keyword>
<organism evidence="2 3">
    <name type="scientific">Lecanosticta acicola</name>
    <dbReference type="NCBI Taxonomy" id="111012"/>
    <lineage>
        <taxon>Eukaryota</taxon>
        <taxon>Fungi</taxon>
        <taxon>Dikarya</taxon>
        <taxon>Ascomycota</taxon>
        <taxon>Pezizomycotina</taxon>
        <taxon>Dothideomycetes</taxon>
        <taxon>Dothideomycetidae</taxon>
        <taxon>Mycosphaerellales</taxon>
        <taxon>Mycosphaerellaceae</taxon>
        <taxon>Lecanosticta</taxon>
    </lineage>
</organism>
<dbReference type="EMBL" id="CAVMBE010000031">
    <property type="protein sequence ID" value="CAK4026409.1"/>
    <property type="molecule type" value="Genomic_DNA"/>
</dbReference>
<evidence type="ECO:0000313" key="3">
    <source>
        <dbReference type="Proteomes" id="UP001296104"/>
    </source>
</evidence>
<evidence type="ECO:0000313" key="2">
    <source>
        <dbReference type="EMBL" id="CAK4026409.1"/>
    </source>
</evidence>
<gene>
    <name evidence="2" type="ORF">LECACI_7A005017</name>
</gene>
<dbReference type="PANTHER" id="PTHR21521">
    <property type="entry name" value="AMUN, ISOFORM A"/>
    <property type="match status" value="1"/>
</dbReference>
<evidence type="ECO:0000256" key="1">
    <source>
        <dbReference type="SAM" id="MobiDB-lite"/>
    </source>
</evidence>
<sequence>MSGRQDYTFSGISERSSLEPLLAEYPELVPSKLKDLDQFRYETIQNILNDRRTKGSAYLLKEDVVKLVEWKLSHGTFRPSLKKLVESNSEEDVRAATANAFKTDVKDKEGVKAALDVLTKLKGIGPATASLLLSVCHASRVPFFSDELYRFCFWEEGKGTGWDRPIKYKLKEYLALFEKVNEKRTLNAVDLEKAAYVLGKTAAKPSSGESSLGKRKASDNSNGQKGDEKKVKGDDAAGKKTGPKTNQSKAGYATRSSAKPRSNLK</sequence>
<feature type="compositionally biased region" description="Basic and acidic residues" evidence="1">
    <location>
        <begin position="225"/>
        <end position="238"/>
    </location>
</feature>